<evidence type="ECO:0000313" key="16">
    <source>
        <dbReference type="Proteomes" id="UP000824175"/>
    </source>
</evidence>
<reference evidence="15" key="2">
    <citation type="journal article" date="2021" name="PeerJ">
        <title>Extensive microbial diversity within the chicken gut microbiome revealed by metagenomics and culture.</title>
        <authorList>
            <person name="Gilroy R."/>
            <person name="Ravi A."/>
            <person name="Getino M."/>
            <person name="Pursley I."/>
            <person name="Horton D.L."/>
            <person name="Alikhan N.F."/>
            <person name="Baker D."/>
            <person name="Gharbi K."/>
            <person name="Hall N."/>
            <person name="Watson M."/>
            <person name="Adriaenssens E.M."/>
            <person name="Foster-Nyarko E."/>
            <person name="Jarju S."/>
            <person name="Secka A."/>
            <person name="Antonio M."/>
            <person name="Oren A."/>
            <person name="Chaudhuri R.R."/>
            <person name="La Ragione R."/>
            <person name="Hildebrand F."/>
            <person name="Pallen M.J."/>
        </authorList>
    </citation>
    <scope>NUCLEOTIDE SEQUENCE</scope>
    <source>
        <strain evidence="15">CHK195-11698</strain>
    </source>
</reference>
<evidence type="ECO:0000256" key="5">
    <source>
        <dbReference type="ARBA" id="ARBA00022840"/>
    </source>
</evidence>
<keyword evidence="2 10" id="KW-0436">Ligase</keyword>
<evidence type="ECO:0000259" key="13">
    <source>
        <dbReference type="Pfam" id="PF02875"/>
    </source>
</evidence>
<dbReference type="PANTHER" id="PTHR43024">
    <property type="entry name" value="UDP-N-ACETYLMURAMOYL-TRIPEPTIDE--D-ALANYL-D-ALANINE LIGASE"/>
    <property type="match status" value="1"/>
</dbReference>
<evidence type="ECO:0000313" key="15">
    <source>
        <dbReference type="EMBL" id="HIU13125.1"/>
    </source>
</evidence>
<keyword evidence="7 10" id="KW-0573">Peptidoglycan synthesis</keyword>
<dbReference type="InterPro" id="IPR004101">
    <property type="entry name" value="Mur_ligase_C"/>
</dbReference>
<comment type="catalytic activity">
    <reaction evidence="10 11">
        <text>D-alanyl-D-alanine + UDP-N-acetyl-alpha-D-muramoyl-L-alanyl-gamma-D-glutamyl-meso-2,6-diaminopimelate + ATP = UDP-N-acetyl-alpha-D-muramoyl-L-alanyl-gamma-D-glutamyl-meso-2,6-diaminopimeloyl-D-alanyl-D-alanine + ADP + phosphate + H(+)</text>
        <dbReference type="Rhea" id="RHEA:28374"/>
        <dbReference type="ChEBI" id="CHEBI:15378"/>
        <dbReference type="ChEBI" id="CHEBI:30616"/>
        <dbReference type="ChEBI" id="CHEBI:43474"/>
        <dbReference type="ChEBI" id="CHEBI:57822"/>
        <dbReference type="ChEBI" id="CHEBI:61386"/>
        <dbReference type="ChEBI" id="CHEBI:83905"/>
        <dbReference type="ChEBI" id="CHEBI:456216"/>
        <dbReference type="EC" id="6.3.2.10"/>
    </reaction>
</comment>
<comment type="pathway">
    <text evidence="10 11">Cell wall biogenesis; peptidoglycan biosynthesis.</text>
</comment>
<dbReference type="InterPro" id="IPR000713">
    <property type="entry name" value="Mur_ligase_N"/>
</dbReference>
<accession>A0A9D1HM87</accession>
<dbReference type="HAMAP" id="MF_02019">
    <property type="entry name" value="MurF"/>
    <property type="match status" value="1"/>
</dbReference>
<keyword evidence="8 10" id="KW-0131">Cell cycle</keyword>
<proteinExistence type="inferred from homology"/>
<dbReference type="NCBIfam" id="TIGR01143">
    <property type="entry name" value="murF"/>
    <property type="match status" value="1"/>
</dbReference>
<feature type="binding site" evidence="10">
    <location>
        <begin position="106"/>
        <end position="112"/>
    </location>
    <ligand>
        <name>ATP</name>
        <dbReference type="ChEBI" id="CHEBI:30616"/>
    </ligand>
</feature>
<protein>
    <recommendedName>
        <fullName evidence="10 11">UDP-N-acetylmuramoyl-tripeptide--D-alanyl-D-alanine ligase</fullName>
        <ecNumber evidence="10 11">6.3.2.10</ecNumber>
    </recommendedName>
    <alternativeName>
        <fullName evidence="10">D-alanyl-D-alanine-adding enzyme</fullName>
    </alternativeName>
</protein>
<feature type="domain" description="Mur ligase N-terminal catalytic" evidence="12">
    <location>
        <begin position="26"/>
        <end position="103"/>
    </location>
</feature>
<reference evidence="15" key="1">
    <citation type="submission" date="2020-10" db="EMBL/GenBank/DDBJ databases">
        <authorList>
            <person name="Gilroy R."/>
        </authorList>
    </citation>
    <scope>NUCLEOTIDE SEQUENCE</scope>
    <source>
        <strain evidence="15">CHK195-11698</strain>
    </source>
</reference>
<dbReference type="Gene3D" id="3.40.1390.10">
    <property type="entry name" value="MurE/MurF, N-terminal domain"/>
    <property type="match status" value="1"/>
</dbReference>
<dbReference type="Gene3D" id="3.40.1190.10">
    <property type="entry name" value="Mur-like, catalytic domain"/>
    <property type="match status" value="1"/>
</dbReference>
<evidence type="ECO:0000256" key="3">
    <source>
        <dbReference type="ARBA" id="ARBA00022618"/>
    </source>
</evidence>
<evidence type="ECO:0000256" key="10">
    <source>
        <dbReference type="HAMAP-Rule" id="MF_02019"/>
    </source>
</evidence>
<dbReference type="Gene3D" id="3.90.190.20">
    <property type="entry name" value="Mur ligase, C-terminal domain"/>
    <property type="match status" value="1"/>
</dbReference>
<dbReference type="PANTHER" id="PTHR43024:SF1">
    <property type="entry name" value="UDP-N-ACETYLMURAMOYL-TRIPEPTIDE--D-ALANYL-D-ALANINE LIGASE"/>
    <property type="match status" value="1"/>
</dbReference>
<evidence type="ECO:0000256" key="8">
    <source>
        <dbReference type="ARBA" id="ARBA00023306"/>
    </source>
</evidence>
<comment type="function">
    <text evidence="10 11">Involved in cell wall formation. Catalyzes the final step in the synthesis of UDP-N-acetylmuramoyl-pentapeptide, the precursor of murein.</text>
</comment>
<evidence type="ECO:0000256" key="1">
    <source>
        <dbReference type="ARBA" id="ARBA00022490"/>
    </source>
</evidence>
<keyword evidence="5 10" id="KW-0067">ATP-binding</keyword>
<feature type="domain" description="Mur ligase C-terminal" evidence="13">
    <location>
        <begin position="311"/>
        <end position="430"/>
    </location>
</feature>
<dbReference type="Pfam" id="PF01225">
    <property type="entry name" value="Mur_ligase"/>
    <property type="match status" value="1"/>
</dbReference>
<keyword evidence="9 10" id="KW-0961">Cell wall biogenesis/degradation</keyword>
<dbReference type="SUPFAM" id="SSF53244">
    <property type="entry name" value="MurD-like peptide ligases, peptide-binding domain"/>
    <property type="match status" value="1"/>
</dbReference>
<keyword evidence="6 10" id="KW-0133">Cell shape</keyword>
<dbReference type="SUPFAM" id="SSF53623">
    <property type="entry name" value="MurD-like peptide ligases, catalytic domain"/>
    <property type="match status" value="1"/>
</dbReference>
<dbReference type="GO" id="GO:0008360">
    <property type="term" value="P:regulation of cell shape"/>
    <property type="evidence" value="ECO:0007669"/>
    <property type="project" value="UniProtKB-KW"/>
</dbReference>
<keyword evidence="3 10" id="KW-0132">Cell division</keyword>
<dbReference type="GO" id="GO:0051301">
    <property type="term" value="P:cell division"/>
    <property type="evidence" value="ECO:0007669"/>
    <property type="project" value="UniProtKB-KW"/>
</dbReference>
<dbReference type="GO" id="GO:0009252">
    <property type="term" value="P:peptidoglycan biosynthetic process"/>
    <property type="evidence" value="ECO:0007669"/>
    <property type="project" value="UniProtKB-UniRule"/>
</dbReference>
<evidence type="ECO:0000256" key="2">
    <source>
        <dbReference type="ARBA" id="ARBA00022598"/>
    </source>
</evidence>
<dbReference type="Pfam" id="PF08245">
    <property type="entry name" value="Mur_ligase_M"/>
    <property type="match status" value="1"/>
</dbReference>
<comment type="similarity">
    <text evidence="10">Belongs to the MurCDEF family. MurF subfamily.</text>
</comment>
<dbReference type="SUPFAM" id="SSF63418">
    <property type="entry name" value="MurE/MurF N-terminal domain"/>
    <property type="match status" value="1"/>
</dbReference>
<dbReference type="GO" id="GO:0071555">
    <property type="term" value="P:cell wall organization"/>
    <property type="evidence" value="ECO:0007669"/>
    <property type="project" value="UniProtKB-KW"/>
</dbReference>
<dbReference type="Pfam" id="PF02875">
    <property type="entry name" value="Mur_ligase_C"/>
    <property type="match status" value="1"/>
</dbReference>
<evidence type="ECO:0000256" key="6">
    <source>
        <dbReference type="ARBA" id="ARBA00022960"/>
    </source>
</evidence>
<dbReference type="InterPro" id="IPR036615">
    <property type="entry name" value="Mur_ligase_C_dom_sf"/>
</dbReference>
<dbReference type="InterPro" id="IPR013221">
    <property type="entry name" value="Mur_ligase_cen"/>
</dbReference>
<evidence type="ECO:0000259" key="14">
    <source>
        <dbReference type="Pfam" id="PF08245"/>
    </source>
</evidence>
<gene>
    <name evidence="10" type="primary">murF</name>
    <name evidence="15" type="ORF">IAD15_03545</name>
</gene>
<feature type="domain" description="Mur ligase central" evidence="14">
    <location>
        <begin position="104"/>
        <end position="287"/>
    </location>
</feature>
<evidence type="ECO:0000256" key="7">
    <source>
        <dbReference type="ARBA" id="ARBA00022984"/>
    </source>
</evidence>
<dbReference type="GO" id="GO:0047480">
    <property type="term" value="F:UDP-N-acetylmuramoyl-tripeptide-D-alanyl-D-alanine ligase activity"/>
    <property type="evidence" value="ECO:0007669"/>
    <property type="project" value="UniProtKB-UniRule"/>
</dbReference>
<keyword evidence="4 10" id="KW-0547">Nucleotide-binding</keyword>
<keyword evidence="1 10" id="KW-0963">Cytoplasm</keyword>
<organism evidence="15 16">
    <name type="scientific">Candidatus Fimiplasma intestinipullorum</name>
    <dbReference type="NCBI Taxonomy" id="2840825"/>
    <lineage>
        <taxon>Bacteria</taxon>
        <taxon>Bacillati</taxon>
        <taxon>Bacillota</taxon>
        <taxon>Clostridia</taxon>
        <taxon>Eubacteriales</taxon>
        <taxon>Candidatus Fimiplasma</taxon>
    </lineage>
</organism>
<dbReference type="InterPro" id="IPR005863">
    <property type="entry name" value="UDP-N-AcMur_synth"/>
</dbReference>
<sequence length="447" mass="48245">MKLDEIVRACEGELLNGDPQTEVRSFSTDTRTLQPGALYIPIKGENFDGHAFITKAFEVGAKASLTSSREVQGANLIYVADTKVALQKLAHAVVVKAGVPVVAVTGSVGKTSTRDMIGAVVASQYRTLKTEGNYNNDIGLPLTILRYRDEEAMVLEMGMNHLGEIDLLSRIANPDIAVITNVGTAHIGNLGSRDKILEAKMEIVNGLKDNGVLIVNQDNDKLAWMVEHHGKIAYQIKTFGIHQPALIQATEIQLGNDGSHFVYAGVRFDIPVPGEHFILNALSAIAVGECLGIPLEKIQQALAHFELTKKRMDFEALPGQMTLIDGSYNANLDSMVSSLAVLGQQSGRKIAVLADMLELGEYSQALHYQAGQACNEAKVDLLITVGKEAQAILEGASEVKHKKGFMDNASASAFLRENLAPGDVILVKGSNAMHLKEIINDLKEIKA</sequence>
<dbReference type="InterPro" id="IPR036565">
    <property type="entry name" value="Mur-like_cat_sf"/>
</dbReference>
<dbReference type="GO" id="GO:0005524">
    <property type="term" value="F:ATP binding"/>
    <property type="evidence" value="ECO:0007669"/>
    <property type="project" value="UniProtKB-UniRule"/>
</dbReference>
<dbReference type="AlphaFoldDB" id="A0A9D1HM87"/>
<dbReference type="InterPro" id="IPR051046">
    <property type="entry name" value="MurCDEF_CellWall_CoF430Synth"/>
</dbReference>
<dbReference type="GO" id="GO:0005737">
    <property type="term" value="C:cytoplasm"/>
    <property type="evidence" value="ECO:0007669"/>
    <property type="project" value="UniProtKB-SubCell"/>
</dbReference>
<dbReference type="InterPro" id="IPR035911">
    <property type="entry name" value="MurE/MurF_N"/>
</dbReference>
<evidence type="ECO:0000256" key="4">
    <source>
        <dbReference type="ARBA" id="ARBA00022741"/>
    </source>
</evidence>
<evidence type="ECO:0000259" key="12">
    <source>
        <dbReference type="Pfam" id="PF01225"/>
    </source>
</evidence>
<dbReference type="EC" id="6.3.2.10" evidence="10 11"/>
<comment type="caution">
    <text evidence="15">The sequence shown here is derived from an EMBL/GenBank/DDBJ whole genome shotgun (WGS) entry which is preliminary data.</text>
</comment>
<evidence type="ECO:0000256" key="9">
    <source>
        <dbReference type="ARBA" id="ARBA00023316"/>
    </source>
</evidence>
<comment type="subcellular location">
    <subcellularLocation>
        <location evidence="10 11">Cytoplasm</location>
    </subcellularLocation>
</comment>
<dbReference type="EMBL" id="DVMJ01000026">
    <property type="protein sequence ID" value="HIU13125.1"/>
    <property type="molecule type" value="Genomic_DNA"/>
</dbReference>
<evidence type="ECO:0000256" key="11">
    <source>
        <dbReference type="RuleBase" id="RU004136"/>
    </source>
</evidence>
<name>A0A9D1HM87_9FIRM</name>
<dbReference type="Proteomes" id="UP000824175">
    <property type="component" value="Unassembled WGS sequence"/>
</dbReference>